<gene>
    <name evidence="1" type="ORF">TCM_036357</name>
</gene>
<dbReference type="AlphaFoldDB" id="A0A061FRT2"/>
<dbReference type="Gramene" id="EOY17204">
    <property type="protein sequence ID" value="EOY17204"/>
    <property type="gene ID" value="TCM_036357"/>
</dbReference>
<organism evidence="1 2">
    <name type="scientific">Theobroma cacao</name>
    <name type="common">Cacao</name>
    <name type="synonym">Cocoa</name>
    <dbReference type="NCBI Taxonomy" id="3641"/>
    <lineage>
        <taxon>Eukaryota</taxon>
        <taxon>Viridiplantae</taxon>
        <taxon>Streptophyta</taxon>
        <taxon>Embryophyta</taxon>
        <taxon>Tracheophyta</taxon>
        <taxon>Spermatophyta</taxon>
        <taxon>Magnoliopsida</taxon>
        <taxon>eudicotyledons</taxon>
        <taxon>Gunneridae</taxon>
        <taxon>Pentapetalae</taxon>
        <taxon>rosids</taxon>
        <taxon>malvids</taxon>
        <taxon>Malvales</taxon>
        <taxon>Malvaceae</taxon>
        <taxon>Byttnerioideae</taxon>
        <taxon>Theobroma</taxon>
    </lineage>
</organism>
<dbReference type="InterPro" id="IPR036691">
    <property type="entry name" value="Endo/exonu/phosph_ase_sf"/>
</dbReference>
<dbReference type="HOGENOM" id="CLU_1087449_0_0_1"/>
<dbReference type="InParanoid" id="A0A061FRT2"/>
<dbReference type="Gene3D" id="3.60.10.10">
    <property type="entry name" value="Endonuclease/exonuclease/phosphatase"/>
    <property type="match status" value="1"/>
</dbReference>
<dbReference type="SUPFAM" id="SSF56219">
    <property type="entry name" value="DNase I-like"/>
    <property type="match status" value="1"/>
</dbReference>
<sequence>MDKDTLYYVRVIVVKIDRGDWPKLPKLPGKGKKVLVGKSLSSENGGWRWWEEDEDIEDLEKGQWEKNLMAKNSPKVGHVGILELGLGETGQRISCCAKVENVWEFVTIGSIPNWELGVVVLVSVEAKKVDVCKKRRGRVSGVDSKYSFGNVYVLNDKGHRREVWGKLVEAVGRFDVLWCLGGDFNGVRNEKEMIGKSDIDISSTHFKEFINDVMLQDLPLLGAKFTWCSNRNEVAFNRLNRFLVDYGCLVSFNNLV</sequence>
<dbReference type="Proteomes" id="UP000026915">
    <property type="component" value="Chromosome 8"/>
</dbReference>
<reference evidence="1 2" key="1">
    <citation type="journal article" date="2013" name="Genome Biol.">
        <title>The genome sequence of the most widely cultivated cacao type and its use to identify candidate genes regulating pod color.</title>
        <authorList>
            <person name="Motamayor J.C."/>
            <person name="Mockaitis K."/>
            <person name="Schmutz J."/>
            <person name="Haiminen N."/>
            <person name="Iii D.L."/>
            <person name="Cornejo O."/>
            <person name="Findley S.D."/>
            <person name="Zheng P."/>
            <person name="Utro F."/>
            <person name="Royaert S."/>
            <person name="Saski C."/>
            <person name="Jenkins J."/>
            <person name="Podicheti R."/>
            <person name="Zhao M."/>
            <person name="Scheffler B.E."/>
            <person name="Stack J.C."/>
            <person name="Feltus F.A."/>
            <person name="Mustiga G.M."/>
            <person name="Amores F."/>
            <person name="Phillips W."/>
            <person name="Marelli J.P."/>
            <person name="May G.D."/>
            <person name="Shapiro H."/>
            <person name="Ma J."/>
            <person name="Bustamante C.D."/>
            <person name="Schnell R.J."/>
            <person name="Main D."/>
            <person name="Gilbert D."/>
            <person name="Parida L."/>
            <person name="Kuhn D.N."/>
        </authorList>
    </citation>
    <scope>NUCLEOTIDE SEQUENCE [LARGE SCALE GENOMIC DNA]</scope>
    <source>
        <strain evidence="2">cv. Matina 1-6</strain>
    </source>
</reference>
<dbReference type="EMBL" id="CM001886">
    <property type="protein sequence ID" value="EOY17204.1"/>
    <property type="molecule type" value="Genomic_DNA"/>
</dbReference>
<evidence type="ECO:0000313" key="2">
    <source>
        <dbReference type="Proteomes" id="UP000026915"/>
    </source>
</evidence>
<proteinExistence type="predicted"/>
<name>A0A061FRT2_THECC</name>
<evidence type="ECO:0000313" key="1">
    <source>
        <dbReference type="EMBL" id="EOY17204.1"/>
    </source>
</evidence>
<protein>
    <submittedName>
        <fullName evidence="1">Uncharacterized protein</fullName>
    </submittedName>
</protein>
<accession>A0A061FRT2</accession>
<keyword evidence="2" id="KW-1185">Reference proteome</keyword>